<dbReference type="AlphaFoldDB" id="A0A6J4I775"/>
<feature type="non-terminal residue" evidence="2">
    <location>
        <position position="418"/>
    </location>
</feature>
<sequence length="418" mass="45674">VSAVSPRRSGRRRFPLRGGRRRRLRPRPRAGAALRLGHPRRGGARPLAEPARAARRRHPGRAGRGGGARDPRRRGAAGDRRRRQARLPRLGGSARPRLSRSLGHRPAGGRVGALDRDHHLRQRRRRGGQHLLAVPPRGGGAGAHAAVRLRPHLVHRPRRLPRGRDAEHRLRRGRSGGEDSGGEPGHLPRGEGPDHRRRGRRQRAGAAPPSGPSRRDGRPLGQGDVPHRQRARRHGGVAQPAPPRRHPDPRLLRRRQQHGPERPRPARRVGSQASRRGGGRRPRRRLLRLHGVRAGARRGLRPGHHQQRPPRRVRQLAGPALPAMGDEQIPEQRLHAGAGGGDGDHQAGAGDRPGGQARHLAGRRPGRRLHPGAGARARGVRGHPEQPPPRRPLAQAGADSEGRAALRAPLPRPVCLAL</sequence>
<evidence type="ECO:0000313" key="2">
    <source>
        <dbReference type="EMBL" id="CAA9242315.1"/>
    </source>
</evidence>
<protein>
    <submittedName>
        <fullName evidence="2">Amidohydrolase</fullName>
    </submittedName>
</protein>
<keyword evidence="2" id="KW-0378">Hydrolase</keyword>
<feature type="compositionally biased region" description="Basic residues" evidence="1">
    <location>
        <begin position="8"/>
        <end position="28"/>
    </location>
</feature>
<feature type="compositionally biased region" description="Basic residues" evidence="1">
    <location>
        <begin position="277"/>
        <end position="314"/>
    </location>
</feature>
<accession>A0A6J4I775</accession>
<feature type="compositionally biased region" description="Basic residues" evidence="1">
    <location>
        <begin position="119"/>
        <end position="128"/>
    </location>
</feature>
<feature type="compositionally biased region" description="Basic residues" evidence="1">
    <location>
        <begin position="360"/>
        <end position="370"/>
    </location>
</feature>
<evidence type="ECO:0000256" key="1">
    <source>
        <dbReference type="SAM" id="MobiDB-lite"/>
    </source>
</evidence>
<gene>
    <name evidence="2" type="ORF">AVDCRST_MAG04-1686</name>
</gene>
<dbReference type="EMBL" id="CADCTL010000116">
    <property type="protein sequence ID" value="CAA9242315.1"/>
    <property type="molecule type" value="Genomic_DNA"/>
</dbReference>
<dbReference type="GO" id="GO:0016787">
    <property type="term" value="F:hydrolase activity"/>
    <property type="evidence" value="ECO:0007669"/>
    <property type="project" value="UniProtKB-KW"/>
</dbReference>
<feature type="region of interest" description="Disordered" evidence="1">
    <location>
        <begin position="1"/>
        <end position="418"/>
    </location>
</feature>
<feature type="non-terminal residue" evidence="2">
    <location>
        <position position="1"/>
    </location>
</feature>
<feature type="compositionally biased region" description="Basic residues" evidence="1">
    <location>
        <begin position="71"/>
        <end position="86"/>
    </location>
</feature>
<name>A0A6J4I775_9PROT</name>
<proteinExistence type="predicted"/>
<reference evidence="2" key="1">
    <citation type="submission" date="2020-02" db="EMBL/GenBank/DDBJ databases">
        <authorList>
            <person name="Meier V. D."/>
        </authorList>
    </citation>
    <scope>NUCLEOTIDE SEQUENCE</scope>
    <source>
        <strain evidence="2">AVDCRST_MAG04</strain>
    </source>
</reference>
<feature type="compositionally biased region" description="Basic residues" evidence="1">
    <location>
        <begin position="147"/>
        <end position="161"/>
    </location>
</feature>
<organism evidence="2">
    <name type="scientific">uncultured Acetobacteraceae bacterium</name>
    <dbReference type="NCBI Taxonomy" id="169975"/>
    <lineage>
        <taxon>Bacteria</taxon>
        <taxon>Pseudomonadati</taxon>
        <taxon>Pseudomonadota</taxon>
        <taxon>Alphaproteobacteria</taxon>
        <taxon>Acetobacterales</taxon>
        <taxon>Acetobacteraceae</taxon>
        <taxon>environmental samples</taxon>
    </lineage>
</organism>